<gene>
    <name evidence="2" type="ORF">CEPIT_LOCUS21455</name>
    <name evidence="3" type="ORF">CEPIT_LOCUS44406</name>
</gene>
<evidence type="ECO:0000313" key="4">
    <source>
        <dbReference type="Proteomes" id="UP001152523"/>
    </source>
</evidence>
<reference evidence="3" key="1">
    <citation type="submission" date="2022-07" db="EMBL/GenBank/DDBJ databases">
        <authorList>
            <person name="Macas J."/>
            <person name="Novak P."/>
            <person name="Neumann P."/>
        </authorList>
    </citation>
    <scope>NUCLEOTIDE SEQUENCE</scope>
</reference>
<keyword evidence="1" id="KW-0812">Transmembrane</keyword>
<name>A0AAV0GK60_9ASTE</name>
<dbReference type="EMBL" id="CAMAPF010000272">
    <property type="protein sequence ID" value="CAH9116317.1"/>
    <property type="molecule type" value="Genomic_DNA"/>
</dbReference>
<accession>A0AAV0GK60</accession>
<sequence>MEGPRDSVIPRTTHQFNFAIFIFAIYFDQTVVIFDFYFSFCRTLLLGLRDEMSALIVFDSISHVQLSITESASHIAFMKVIDSKSCSRAGGWALFFCLFVRYLNVMISI</sequence>
<proteinExistence type="predicted"/>
<comment type="caution">
    <text evidence="3">The sequence shown here is derived from an EMBL/GenBank/DDBJ whole genome shotgun (WGS) entry which is preliminary data.</text>
</comment>
<feature type="transmembrane region" description="Helical" evidence="1">
    <location>
        <begin position="20"/>
        <end position="40"/>
    </location>
</feature>
<evidence type="ECO:0000313" key="2">
    <source>
        <dbReference type="EMBL" id="CAH9116317.1"/>
    </source>
</evidence>
<feature type="transmembrane region" description="Helical" evidence="1">
    <location>
        <begin position="89"/>
        <end position="107"/>
    </location>
</feature>
<keyword evidence="1" id="KW-0472">Membrane</keyword>
<keyword evidence="4" id="KW-1185">Reference proteome</keyword>
<evidence type="ECO:0000313" key="3">
    <source>
        <dbReference type="EMBL" id="CAH9148301.1"/>
    </source>
</evidence>
<evidence type="ECO:0000256" key="1">
    <source>
        <dbReference type="SAM" id="Phobius"/>
    </source>
</evidence>
<dbReference type="AlphaFoldDB" id="A0AAV0GK60"/>
<organism evidence="3 4">
    <name type="scientific">Cuscuta epithymum</name>
    <dbReference type="NCBI Taxonomy" id="186058"/>
    <lineage>
        <taxon>Eukaryota</taxon>
        <taxon>Viridiplantae</taxon>
        <taxon>Streptophyta</taxon>
        <taxon>Embryophyta</taxon>
        <taxon>Tracheophyta</taxon>
        <taxon>Spermatophyta</taxon>
        <taxon>Magnoliopsida</taxon>
        <taxon>eudicotyledons</taxon>
        <taxon>Gunneridae</taxon>
        <taxon>Pentapetalae</taxon>
        <taxon>asterids</taxon>
        <taxon>lamiids</taxon>
        <taxon>Solanales</taxon>
        <taxon>Convolvulaceae</taxon>
        <taxon>Cuscuteae</taxon>
        <taxon>Cuscuta</taxon>
        <taxon>Cuscuta subgen. Cuscuta</taxon>
    </lineage>
</organism>
<protein>
    <submittedName>
        <fullName evidence="3">Uncharacterized protein</fullName>
    </submittedName>
</protein>
<dbReference type="Proteomes" id="UP001152523">
    <property type="component" value="Unassembled WGS sequence"/>
</dbReference>
<keyword evidence="1" id="KW-1133">Transmembrane helix</keyword>
<dbReference type="EMBL" id="CAMAPF010001161">
    <property type="protein sequence ID" value="CAH9148301.1"/>
    <property type="molecule type" value="Genomic_DNA"/>
</dbReference>